<organism evidence="1 2">
    <name type="scientific">Aminobacterium colombiense (strain DSM 12261 / ALA-1)</name>
    <dbReference type="NCBI Taxonomy" id="572547"/>
    <lineage>
        <taxon>Bacteria</taxon>
        <taxon>Thermotogati</taxon>
        <taxon>Synergistota</taxon>
        <taxon>Synergistia</taxon>
        <taxon>Synergistales</taxon>
        <taxon>Aminobacteriaceae</taxon>
        <taxon>Aminobacterium</taxon>
    </lineage>
</organism>
<reference evidence="1 2" key="1">
    <citation type="journal article" date="2010" name="Stand. Genomic Sci.">
        <title>Complete genome sequence of Aminobacterium colombiense type strain (ALA-1).</title>
        <authorList>
            <person name="Chertkov O."/>
            <person name="Sikorski J."/>
            <person name="Brambilla E."/>
            <person name="Lapidus A."/>
            <person name="Copeland A."/>
            <person name="Glavina Del Rio T."/>
            <person name="Nolan M."/>
            <person name="Lucas S."/>
            <person name="Tice H."/>
            <person name="Cheng J.F."/>
            <person name="Han C."/>
            <person name="Detter J.C."/>
            <person name="Bruce D."/>
            <person name="Tapia R."/>
            <person name="Goodwin L."/>
            <person name="Pitluck S."/>
            <person name="Liolios K."/>
            <person name="Ivanova N."/>
            <person name="Mavromatis K."/>
            <person name="Ovchinnikova G."/>
            <person name="Pati A."/>
            <person name="Chen A."/>
            <person name="Palaniappan K."/>
            <person name="Land M."/>
            <person name="Hauser L."/>
            <person name="Chang Y.J."/>
            <person name="Jeffries C.D."/>
            <person name="Spring S."/>
            <person name="Rohde M."/>
            <person name="Goker M."/>
            <person name="Bristow J."/>
            <person name="Eisen J.A."/>
            <person name="Markowitz V."/>
            <person name="Hugenholtz P."/>
            <person name="Kyrpides N.C."/>
            <person name="Klenk H.P."/>
        </authorList>
    </citation>
    <scope>NUCLEOTIDE SEQUENCE [LARGE SCALE GENOMIC DNA]</scope>
    <source>
        <strain evidence="2">DSM 12261 / ALA-1</strain>
    </source>
</reference>
<dbReference type="eggNOG" id="COG1503">
    <property type="taxonomic scope" value="Bacteria"/>
</dbReference>
<accession>D5ECQ4</accession>
<keyword evidence="2" id="KW-1185">Reference proteome</keyword>
<dbReference type="Proteomes" id="UP000002366">
    <property type="component" value="Chromosome"/>
</dbReference>
<dbReference type="HOGENOM" id="CLU_044180_2_0_0"/>
<dbReference type="Pfam" id="PF18849">
    <property type="entry name" value="baeRF_family7"/>
    <property type="match status" value="1"/>
</dbReference>
<proteinExistence type="predicted"/>
<dbReference type="EMBL" id="CP001997">
    <property type="protein sequence ID" value="ADE56336.1"/>
    <property type="molecule type" value="Genomic_DNA"/>
</dbReference>
<sequence length="382" mass="42860">MEILTREVLKELLEKGQGPCLSLYMTNPSSGDPRQAQIRFKSLLQDGEKALKDLGMKEQEAEAFLEQAKKLLVNSVFWQNLENGLALFLSSNIFKIYNEPFSFSDLVVVAERFHLKPLFPLLSGEGKFFILGISQKGVRLLEGTRTSTREIDVDNLPKNVSDALGFDTPQRQLQYHVAGSGTSGMKGTVVRGQVMGAEVEKKYILKYFQTIDKGITDLLEGEQSPLILAGVDYLHSIYREANTYPHLLNEGIYGNPDAYSPKELGEKGWEIVFPHLKKEEQIWAERYIDMRGTGKTSCDIEETVTAAFTGKVDTVFVAVGEQVWGLFDEKTFKATVHPEKQPGDIDLLDFIASHTLLRGGRVYVLTPDHMPDVTNVASLFRF</sequence>
<dbReference type="STRING" id="572547.Amico_0189"/>
<gene>
    <name evidence="1" type="ordered locus">Amico_0189</name>
</gene>
<dbReference type="RefSeq" id="WP_013047602.1">
    <property type="nucleotide sequence ID" value="NC_014011.1"/>
</dbReference>
<dbReference type="InterPro" id="IPR040837">
    <property type="entry name" value="Bact_RF_family7"/>
</dbReference>
<name>D5ECQ4_AMICL</name>
<evidence type="ECO:0000313" key="1">
    <source>
        <dbReference type="EMBL" id="ADE56336.1"/>
    </source>
</evidence>
<dbReference type="KEGG" id="aco:Amico_0189"/>
<dbReference type="AlphaFoldDB" id="D5ECQ4"/>
<evidence type="ECO:0000313" key="2">
    <source>
        <dbReference type="Proteomes" id="UP000002366"/>
    </source>
</evidence>
<dbReference type="OrthoDB" id="4393931at2"/>
<protein>
    <submittedName>
        <fullName evidence="1">Putative cytoplasmic protein</fullName>
    </submittedName>
</protein>